<protein>
    <submittedName>
        <fullName evidence="1">Uncharacterized protein</fullName>
    </submittedName>
</protein>
<evidence type="ECO:0000313" key="2">
    <source>
        <dbReference type="Proteomes" id="UP000077266"/>
    </source>
</evidence>
<dbReference type="InParanoid" id="A0A165JYP0"/>
<dbReference type="CDD" id="cd21037">
    <property type="entry name" value="MLKL_NTD"/>
    <property type="match status" value="1"/>
</dbReference>
<evidence type="ECO:0000313" key="1">
    <source>
        <dbReference type="EMBL" id="KZV95535.1"/>
    </source>
</evidence>
<dbReference type="InterPro" id="IPR059179">
    <property type="entry name" value="MLKL-like_MCAfunc"/>
</dbReference>
<dbReference type="OrthoDB" id="3319207at2759"/>
<organism evidence="1 2">
    <name type="scientific">Exidia glandulosa HHB12029</name>
    <dbReference type="NCBI Taxonomy" id="1314781"/>
    <lineage>
        <taxon>Eukaryota</taxon>
        <taxon>Fungi</taxon>
        <taxon>Dikarya</taxon>
        <taxon>Basidiomycota</taxon>
        <taxon>Agaricomycotina</taxon>
        <taxon>Agaricomycetes</taxon>
        <taxon>Auriculariales</taxon>
        <taxon>Exidiaceae</taxon>
        <taxon>Exidia</taxon>
    </lineage>
</organism>
<proteinExistence type="predicted"/>
<gene>
    <name evidence="1" type="ORF">EXIGLDRAFT_470358</name>
</gene>
<accession>A0A165JYP0</accession>
<name>A0A165JYP0_EXIGL</name>
<reference evidence="1 2" key="1">
    <citation type="journal article" date="2016" name="Mol. Biol. Evol.">
        <title>Comparative Genomics of Early-Diverging Mushroom-Forming Fungi Provides Insights into the Origins of Lignocellulose Decay Capabilities.</title>
        <authorList>
            <person name="Nagy L.G."/>
            <person name="Riley R."/>
            <person name="Tritt A."/>
            <person name="Adam C."/>
            <person name="Daum C."/>
            <person name="Floudas D."/>
            <person name="Sun H."/>
            <person name="Yadav J.S."/>
            <person name="Pangilinan J."/>
            <person name="Larsson K.H."/>
            <person name="Matsuura K."/>
            <person name="Barry K."/>
            <person name="Labutti K."/>
            <person name="Kuo R."/>
            <person name="Ohm R.A."/>
            <person name="Bhattacharya S.S."/>
            <person name="Shirouzu T."/>
            <person name="Yoshinaga Y."/>
            <person name="Martin F.M."/>
            <person name="Grigoriev I.V."/>
            <person name="Hibbett D.S."/>
        </authorList>
    </citation>
    <scope>NUCLEOTIDE SEQUENCE [LARGE SCALE GENOMIC DNA]</scope>
    <source>
        <strain evidence="1 2">HHB12029</strain>
    </source>
</reference>
<dbReference type="AlphaFoldDB" id="A0A165JYP0"/>
<dbReference type="Proteomes" id="UP000077266">
    <property type="component" value="Unassembled WGS sequence"/>
</dbReference>
<dbReference type="EMBL" id="KV425955">
    <property type="protein sequence ID" value="KZV95535.1"/>
    <property type="molecule type" value="Genomic_DNA"/>
</dbReference>
<keyword evidence="2" id="KW-1185">Reference proteome</keyword>
<sequence>MVSPLCHAFNCPSTEPHKVAMSAPSHTTSSAVVTTLEAATAALKIGREATDAVPIAKQILGAAANIFELAERIEKKRQAMFDLVLAAGDYAKQIDAAVAGRVLDVKMQRRLERLYTVFAKIEALMQKEAGPKSVALRTLRNVFVLPIKAESLATELEREMKLFQISGNIDTRLAIADTVRIVEEDSRYDGDWRRLRHGDVGGRQVICTYAVDDGVLTYASARVDNVLMIVRYLDRPLGGGHDVSHYCPPLPLARRSSWTSYPELLRRISTVHTSHPNIAQLYGIRGGSPDARFAAFRSGKLLELHIH</sequence>